<evidence type="ECO:0000313" key="4">
    <source>
        <dbReference type="Proteomes" id="UP001363010"/>
    </source>
</evidence>
<comment type="caution">
    <text evidence="3">The sequence shown here is derived from an EMBL/GenBank/DDBJ whole genome shotgun (WGS) entry which is preliminary data.</text>
</comment>
<dbReference type="PROSITE" id="PS01137">
    <property type="entry name" value="TATD_1"/>
    <property type="match status" value="1"/>
</dbReference>
<dbReference type="PROSITE" id="PS01091">
    <property type="entry name" value="TATD_3"/>
    <property type="match status" value="1"/>
</dbReference>
<proteinExistence type="inferred from homology"/>
<accession>A0ABU8W0B1</accession>
<dbReference type="EMBL" id="JBBKZV010000008">
    <property type="protein sequence ID" value="MEJ8823499.1"/>
    <property type="molecule type" value="Genomic_DNA"/>
</dbReference>
<dbReference type="SUPFAM" id="SSF51556">
    <property type="entry name" value="Metallo-dependent hydrolases"/>
    <property type="match status" value="1"/>
</dbReference>
<dbReference type="PANTHER" id="PTHR46124">
    <property type="entry name" value="D-AMINOACYL-TRNA DEACYLASE"/>
    <property type="match status" value="1"/>
</dbReference>
<keyword evidence="2 3" id="KW-0378">Hydrolase</keyword>
<organism evidence="3 4">
    <name type="scientific">Variovorax humicola</name>
    <dbReference type="NCBI Taxonomy" id="1769758"/>
    <lineage>
        <taxon>Bacteria</taxon>
        <taxon>Pseudomonadati</taxon>
        <taxon>Pseudomonadota</taxon>
        <taxon>Betaproteobacteria</taxon>
        <taxon>Burkholderiales</taxon>
        <taxon>Comamonadaceae</taxon>
        <taxon>Variovorax</taxon>
    </lineage>
</organism>
<dbReference type="RefSeq" id="WP_340364605.1">
    <property type="nucleotide sequence ID" value="NZ_JBBKZV010000008.1"/>
</dbReference>
<dbReference type="Proteomes" id="UP001363010">
    <property type="component" value="Unassembled WGS sequence"/>
</dbReference>
<dbReference type="Gene3D" id="3.20.20.140">
    <property type="entry name" value="Metal-dependent hydrolases"/>
    <property type="match status" value="1"/>
</dbReference>
<dbReference type="GO" id="GO:0016787">
    <property type="term" value="F:hydrolase activity"/>
    <property type="evidence" value="ECO:0007669"/>
    <property type="project" value="UniProtKB-KW"/>
</dbReference>
<evidence type="ECO:0000313" key="3">
    <source>
        <dbReference type="EMBL" id="MEJ8823499.1"/>
    </source>
</evidence>
<dbReference type="PIRSF" id="PIRSF005902">
    <property type="entry name" value="DNase_TatD"/>
    <property type="match status" value="1"/>
</dbReference>
<dbReference type="InterPro" id="IPR001130">
    <property type="entry name" value="TatD-like"/>
</dbReference>
<evidence type="ECO:0000256" key="1">
    <source>
        <dbReference type="ARBA" id="ARBA00009275"/>
    </source>
</evidence>
<evidence type="ECO:0000256" key="2">
    <source>
        <dbReference type="ARBA" id="ARBA00022801"/>
    </source>
</evidence>
<keyword evidence="4" id="KW-1185">Reference proteome</keyword>
<dbReference type="Pfam" id="PF01026">
    <property type="entry name" value="TatD_DNase"/>
    <property type="match status" value="1"/>
</dbReference>
<gene>
    <name evidence="3" type="ORF">WKW80_15885</name>
</gene>
<name>A0ABU8W0B1_9BURK</name>
<dbReference type="InterPro" id="IPR032466">
    <property type="entry name" value="Metal_Hydrolase"/>
</dbReference>
<reference evidence="3 4" key="1">
    <citation type="submission" date="2024-03" db="EMBL/GenBank/DDBJ databases">
        <title>Novel species of the genus Variovorax.</title>
        <authorList>
            <person name="Liu Q."/>
            <person name="Xin Y.-H."/>
        </authorList>
    </citation>
    <scope>NUCLEOTIDE SEQUENCE [LARGE SCALE GENOMIC DNA]</scope>
    <source>
        <strain evidence="3 4">KACC 18501</strain>
    </source>
</reference>
<dbReference type="InterPro" id="IPR018228">
    <property type="entry name" value="DNase_TatD-rel_CS"/>
</dbReference>
<comment type="similarity">
    <text evidence="1">Belongs to the metallo-dependent hydrolases superfamily. TatD-type hydrolase family.</text>
</comment>
<dbReference type="CDD" id="cd01310">
    <property type="entry name" value="TatD_DNAse"/>
    <property type="match status" value="1"/>
</dbReference>
<dbReference type="EC" id="3.1.-.-" evidence="3"/>
<sequence length="287" mass="30883">MPAYIDTHCHLDAAEFGAETPAVRARAARAGVGMCVIPAVSAFNFDTVRELAHRQGDAYALGIHPLCTGQATEADLQTLADALQAHHDDPRLVAVGEIGLDFFVPGLDAEKQAHFFHTQLQLARQHGLPLVIHVRRSVDQVVKHLRQVGGPGARWHGIAHAFNGSEQQARACIALGLRLGFGGAVTFERALQLRRLAATLPLASIVLETDAPDIPPHWLYRTQEERAAGQPQGRNEPAELPRIAGVMADLRGIETAALARATTHNALLALPRLQKLTDSSDFVPPAG</sequence>
<dbReference type="PANTHER" id="PTHR46124:SF2">
    <property type="entry name" value="D-AMINOACYL-TRNA DEACYLASE"/>
    <property type="match status" value="1"/>
</dbReference>
<protein>
    <submittedName>
        <fullName evidence="3">TatD family hydrolase</fullName>
        <ecNumber evidence="3">3.1.-.-</ecNumber>
    </submittedName>
</protein>